<sequence length="339" mass="37258">MKIGDFKMFKITVYSVREVEIPLFEKLNKDNFELNLVSEHLSIKNVAKAEGSDAVLVSGGDDTGKDVLEKIASYGIKLVYTRSVGVDRYDFAAANELGIKVANVPNYSPRSVAELAFILGMTLFRHVAPATYNTHMGDFRILPEYFANEIHDATVGIIGAGNIGTAEAKLYKALGAKTLAFQRHPDSSNDAVEFVDMDTLLKESDIVSIHVPYIPGKTDNLVGAPELAKMKSSAILVNTARGPVVDNEAVAQAVRDFKIGGYGTDVLLDEQHVMDKQFDTLDDVPNQIDKDLMKNYPNVIVTPHMGFFTVPAVTDMISTSFENFKSTIKTSKPIYPVER</sequence>
<comment type="caution">
    <text evidence="7">The sequence shown here is derived from an EMBL/GenBank/DDBJ whole genome shotgun (WGS) entry which is preliminary data.</text>
</comment>
<dbReference type="InterPro" id="IPR029753">
    <property type="entry name" value="D-isomer_DH_CS"/>
</dbReference>
<name>A0A5C4TJ67_FRUSA</name>
<dbReference type="EMBL" id="QFCR01000014">
    <property type="protein sequence ID" value="TNK90236.1"/>
    <property type="molecule type" value="Genomic_DNA"/>
</dbReference>
<dbReference type="InterPro" id="IPR006139">
    <property type="entry name" value="D-isomer_2_OHA_DH_cat_dom"/>
</dbReference>
<evidence type="ECO:0000256" key="3">
    <source>
        <dbReference type="ARBA" id="ARBA00023027"/>
    </source>
</evidence>
<organism evidence="7 8">
    <name type="scientific">Fructilactobacillus sanfranciscensis</name>
    <name type="common">Lactobacillus sanfranciscensis</name>
    <dbReference type="NCBI Taxonomy" id="1625"/>
    <lineage>
        <taxon>Bacteria</taxon>
        <taxon>Bacillati</taxon>
        <taxon>Bacillota</taxon>
        <taxon>Bacilli</taxon>
        <taxon>Lactobacillales</taxon>
        <taxon>Lactobacillaceae</taxon>
        <taxon>Fructilactobacillus</taxon>
    </lineage>
</organism>
<dbReference type="PANTHER" id="PTHR43026:SF1">
    <property type="entry name" value="2-HYDROXYACID DEHYDROGENASE HOMOLOG 1-RELATED"/>
    <property type="match status" value="1"/>
</dbReference>
<dbReference type="PANTHER" id="PTHR43026">
    <property type="entry name" value="2-HYDROXYACID DEHYDROGENASE HOMOLOG 1-RELATED"/>
    <property type="match status" value="1"/>
</dbReference>
<dbReference type="SUPFAM" id="SSF52283">
    <property type="entry name" value="Formate/glycerate dehydrogenase catalytic domain-like"/>
    <property type="match status" value="1"/>
</dbReference>
<dbReference type="GO" id="GO:0051287">
    <property type="term" value="F:NAD binding"/>
    <property type="evidence" value="ECO:0007669"/>
    <property type="project" value="InterPro"/>
</dbReference>
<dbReference type="PROSITE" id="PS00671">
    <property type="entry name" value="D_2_HYDROXYACID_DH_3"/>
    <property type="match status" value="1"/>
</dbReference>
<comment type="similarity">
    <text evidence="1 4">Belongs to the D-isomer specific 2-hydroxyacid dehydrogenase family.</text>
</comment>
<feature type="domain" description="D-isomer specific 2-hydroxyacid dehydrogenase NAD-binding" evidence="6">
    <location>
        <begin position="121"/>
        <end position="306"/>
    </location>
</feature>
<evidence type="ECO:0000313" key="8">
    <source>
        <dbReference type="Proteomes" id="UP000313312"/>
    </source>
</evidence>
<accession>A0A5C4TJ67</accession>
<evidence type="ECO:0000259" key="5">
    <source>
        <dbReference type="Pfam" id="PF00389"/>
    </source>
</evidence>
<dbReference type="InterPro" id="IPR006140">
    <property type="entry name" value="D-isomer_DH_NAD-bd"/>
</dbReference>
<gene>
    <name evidence="7" type="ORF">DID87_04990</name>
</gene>
<keyword evidence="2 4" id="KW-0560">Oxidoreductase</keyword>
<proteinExistence type="inferred from homology"/>
<evidence type="ECO:0000256" key="2">
    <source>
        <dbReference type="ARBA" id="ARBA00023002"/>
    </source>
</evidence>
<feature type="domain" description="D-isomer specific 2-hydroxyacid dehydrogenase catalytic" evidence="5">
    <location>
        <begin position="13"/>
        <end position="337"/>
    </location>
</feature>
<dbReference type="SUPFAM" id="SSF51735">
    <property type="entry name" value="NAD(P)-binding Rossmann-fold domains"/>
    <property type="match status" value="1"/>
</dbReference>
<reference evidence="7 8" key="1">
    <citation type="submission" date="2018-05" db="EMBL/GenBank/DDBJ databases">
        <title>Lactobacillus sanfranciscensis Ah4 draft denome sequence.</title>
        <authorList>
            <person name="Zhang G."/>
        </authorList>
    </citation>
    <scope>NUCLEOTIDE SEQUENCE [LARGE SCALE GENOMIC DNA]</scope>
    <source>
        <strain evidence="7 8">Ah4</strain>
    </source>
</reference>
<dbReference type="InterPro" id="IPR058205">
    <property type="entry name" value="D-LDH-like"/>
</dbReference>
<dbReference type="Pfam" id="PF00389">
    <property type="entry name" value="2-Hacid_dh"/>
    <property type="match status" value="1"/>
</dbReference>
<dbReference type="AlphaFoldDB" id="A0A5C4TJ67"/>
<evidence type="ECO:0000256" key="4">
    <source>
        <dbReference type="RuleBase" id="RU003719"/>
    </source>
</evidence>
<dbReference type="Pfam" id="PF02826">
    <property type="entry name" value="2-Hacid_dh_C"/>
    <property type="match status" value="1"/>
</dbReference>
<evidence type="ECO:0000256" key="1">
    <source>
        <dbReference type="ARBA" id="ARBA00005854"/>
    </source>
</evidence>
<dbReference type="Gene3D" id="3.40.50.720">
    <property type="entry name" value="NAD(P)-binding Rossmann-like Domain"/>
    <property type="match status" value="2"/>
</dbReference>
<evidence type="ECO:0000313" key="7">
    <source>
        <dbReference type="EMBL" id="TNK90236.1"/>
    </source>
</evidence>
<evidence type="ECO:0000259" key="6">
    <source>
        <dbReference type="Pfam" id="PF02826"/>
    </source>
</evidence>
<dbReference type="GO" id="GO:0008720">
    <property type="term" value="F:D-lactate dehydrogenase (NAD+) activity"/>
    <property type="evidence" value="ECO:0007669"/>
    <property type="project" value="TreeGrafter"/>
</dbReference>
<keyword evidence="3" id="KW-0520">NAD</keyword>
<protein>
    <submittedName>
        <fullName evidence="7">Lactate dehydrogenase</fullName>
    </submittedName>
</protein>
<dbReference type="InterPro" id="IPR036291">
    <property type="entry name" value="NAD(P)-bd_dom_sf"/>
</dbReference>
<dbReference type="Proteomes" id="UP000313312">
    <property type="component" value="Unassembled WGS sequence"/>
</dbReference>